<evidence type="ECO:0000256" key="2">
    <source>
        <dbReference type="ARBA" id="ARBA00023002"/>
    </source>
</evidence>
<feature type="domain" description="FAD/NAD(P)-binding" evidence="4">
    <location>
        <begin position="198"/>
        <end position="286"/>
    </location>
</feature>
<dbReference type="RefSeq" id="WP_237377387.1">
    <property type="nucleotide sequence ID" value="NZ_CP071793.1"/>
</dbReference>
<evidence type="ECO:0000259" key="5">
    <source>
        <dbReference type="Pfam" id="PF21688"/>
    </source>
</evidence>
<evidence type="ECO:0000259" key="3">
    <source>
        <dbReference type="Pfam" id="PF00890"/>
    </source>
</evidence>
<keyword evidence="1" id="KW-0285">Flavoprotein</keyword>
<dbReference type="InterPro" id="IPR023753">
    <property type="entry name" value="FAD/NAD-binding_dom"/>
</dbReference>
<dbReference type="KEGG" id="scor:J3U87_19195"/>
<dbReference type="Gene3D" id="3.50.50.60">
    <property type="entry name" value="FAD/NAD(P)-binding domain"/>
    <property type="match status" value="2"/>
</dbReference>
<dbReference type="Gene3D" id="3.30.70.2700">
    <property type="match status" value="1"/>
</dbReference>
<proteinExistence type="predicted"/>
<protein>
    <submittedName>
        <fullName evidence="6">FAD-dependent oxidoreductase</fullName>
    </submittedName>
</protein>
<dbReference type="GO" id="GO:0016491">
    <property type="term" value="F:oxidoreductase activity"/>
    <property type="evidence" value="ECO:0007669"/>
    <property type="project" value="UniProtKB-KW"/>
</dbReference>
<dbReference type="Pfam" id="PF21688">
    <property type="entry name" value="FAD-depend_C"/>
    <property type="match status" value="1"/>
</dbReference>
<keyword evidence="7" id="KW-1185">Reference proteome</keyword>
<reference evidence="6" key="1">
    <citation type="submission" date="2021-03" db="EMBL/GenBank/DDBJ databases">
        <title>Acanthopleuribacteraceae sp. M133.</title>
        <authorList>
            <person name="Wang G."/>
        </authorList>
    </citation>
    <scope>NUCLEOTIDE SEQUENCE</scope>
    <source>
        <strain evidence="6">M133</strain>
    </source>
</reference>
<evidence type="ECO:0000313" key="6">
    <source>
        <dbReference type="EMBL" id="QTD47721.1"/>
    </source>
</evidence>
<sequence>MLYELSNLKLPVGASPQPLEDAVAGQIRVTADRIQRARITREALDARKKPHLFRVVTVEFRVDPPLPEPLPKNVRVQPVSRLDITRPAPLPLREPAVPGAGRRPVVVVGSGPAGLFAALALGEAGLPTILLERGKPVETRMRDIGQLRSHGDLDPESNVCFGEGGAGTYTDGKLYTRVKHSYVRWVYRRLVDFGAPERILVDAHPHLGTDKLVRLVKHLRLHLQERGVTVRFGALVSRLLVRDARVHGVRLADGEEIEADRVVLAIGHSARDTLANLLEDGVKMEPKSFAVGVRAEHPQELINLSQYGTASPPEDIGAAAYRLTHQVPDANLGRRGVYSFCMCPGGFIVPSPTEVAHMAINGMSNANRSAPYANSGIVVQVMPEDLARHGYAHHPLMGIRFQRDLEAAAFRSTDTAYGAPGMRIDDFVARRARGRMAGTHFRPKAEPHDLWELLPNWIAEPLSQGLKRFDRLIKGYAGAEGNLLAVESRTSAPIRIPRNEVFEAEGMAGLYPVGEGAGYAGGIVSAAVDGLRAAEHIIETWS</sequence>
<dbReference type="EMBL" id="CP071793">
    <property type="protein sequence ID" value="QTD47721.1"/>
    <property type="molecule type" value="Genomic_DNA"/>
</dbReference>
<dbReference type="InterPro" id="IPR036188">
    <property type="entry name" value="FAD/NAD-bd_sf"/>
</dbReference>
<evidence type="ECO:0000259" key="4">
    <source>
        <dbReference type="Pfam" id="PF07992"/>
    </source>
</evidence>
<organism evidence="6 7">
    <name type="scientific">Sulfidibacter corallicola</name>
    <dbReference type="NCBI Taxonomy" id="2818388"/>
    <lineage>
        <taxon>Bacteria</taxon>
        <taxon>Pseudomonadati</taxon>
        <taxon>Acidobacteriota</taxon>
        <taxon>Holophagae</taxon>
        <taxon>Acanthopleuribacterales</taxon>
        <taxon>Acanthopleuribacteraceae</taxon>
        <taxon>Sulfidibacter</taxon>
    </lineage>
</organism>
<dbReference type="Proteomes" id="UP000663929">
    <property type="component" value="Chromosome"/>
</dbReference>
<dbReference type="Pfam" id="PF00890">
    <property type="entry name" value="FAD_binding_2"/>
    <property type="match status" value="1"/>
</dbReference>
<dbReference type="PANTHER" id="PTHR42842">
    <property type="entry name" value="FAD/NAD(P)-BINDING OXIDOREDUCTASE"/>
    <property type="match status" value="1"/>
</dbReference>
<dbReference type="InterPro" id="IPR049516">
    <property type="entry name" value="FAD-depend_C"/>
</dbReference>
<feature type="domain" description="FAD-dependent oxidoreductase 2 FAD-binding" evidence="3">
    <location>
        <begin position="105"/>
        <end position="137"/>
    </location>
</feature>
<dbReference type="PIRSF" id="PIRSF038984">
    <property type="entry name" value="FAD_binding_protein"/>
    <property type="match status" value="1"/>
</dbReference>
<dbReference type="InterPro" id="IPR003953">
    <property type="entry name" value="FAD-dep_OxRdtase_2_FAD-bd"/>
</dbReference>
<dbReference type="AlphaFoldDB" id="A0A8A4TG25"/>
<dbReference type="PRINTS" id="PR00419">
    <property type="entry name" value="ADXRDTASE"/>
</dbReference>
<gene>
    <name evidence="6" type="ORF">J3U87_19195</name>
</gene>
<evidence type="ECO:0000256" key="1">
    <source>
        <dbReference type="ARBA" id="ARBA00022630"/>
    </source>
</evidence>
<accession>A0A8A4TG25</accession>
<dbReference type="PANTHER" id="PTHR42842:SF3">
    <property type="entry name" value="FAD_NAD(P)-BINDING OXIDOREDUCTASE FAMILY PROTEIN"/>
    <property type="match status" value="1"/>
</dbReference>
<keyword evidence="2" id="KW-0560">Oxidoreductase</keyword>
<dbReference type="Pfam" id="PF07992">
    <property type="entry name" value="Pyr_redox_2"/>
    <property type="match status" value="1"/>
</dbReference>
<dbReference type="SUPFAM" id="SSF51905">
    <property type="entry name" value="FAD/NAD(P)-binding domain"/>
    <property type="match status" value="1"/>
</dbReference>
<evidence type="ECO:0000313" key="7">
    <source>
        <dbReference type="Proteomes" id="UP000663929"/>
    </source>
</evidence>
<dbReference type="InterPro" id="IPR028348">
    <property type="entry name" value="FAD-binding_protein"/>
</dbReference>
<feature type="domain" description="FAD-dependent protein C-terminal" evidence="5">
    <location>
        <begin position="288"/>
        <end position="490"/>
    </location>
</feature>
<name>A0A8A4TG25_SULCO</name>